<dbReference type="InterPro" id="IPR001791">
    <property type="entry name" value="Laminin_G"/>
</dbReference>
<evidence type="ECO:0000256" key="1">
    <source>
        <dbReference type="ARBA" id="ARBA00022737"/>
    </source>
</evidence>
<feature type="domain" description="CUB" evidence="5">
    <location>
        <begin position="27"/>
        <end position="140"/>
    </location>
</feature>
<dbReference type="InterPro" id="IPR000859">
    <property type="entry name" value="CUB_dom"/>
</dbReference>
<dbReference type="PROSITE" id="PS50025">
    <property type="entry name" value="LAM_G_DOMAIN"/>
    <property type="match status" value="1"/>
</dbReference>
<evidence type="ECO:0000313" key="7">
    <source>
        <dbReference type="Proteomes" id="UP000515163"/>
    </source>
</evidence>
<feature type="domain" description="Laminin G" evidence="6">
    <location>
        <begin position="266"/>
        <end position="443"/>
    </location>
</feature>
<dbReference type="OrthoDB" id="6116165at2759"/>
<organism evidence="7 8">
    <name type="scientific">Actinia tenebrosa</name>
    <name type="common">Australian red waratah sea anemone</name>
    <dbReference type="NCBI Taxonomy" id="6105"/>
    <lineage>
        <taxon>Eukaryota</taxon>
        <taxon>Metazoa</taxon>
        <taxon>Cnidaria</taxon>
        <taxon>Anthozoa</taxon>
        <taxon>Hexacorallia</taxon>
        <taxon>Actiniaria</taxon>
        <taxon>Actiniidae</taxon>
        <taxon>Actinia</taxon>
    </lineage>
</organism>
<dbReference type="Gene3D" id="2.60.120.200">
    <property type="match status" value="1"/>
</dbReference>
<feature type="domain" description="CUB" evidence="5">
    <location>
        <begin position="149"/>
        <end position="261"/>
    </location>
</feature>
<sequence>MGCYDDVLVFILILVTLYHRLLAISICEVNLIQAQEGEVTSPNFPYNYPSNTNCTLVIDVGPNNRIDIEFKDFRVEENDDMPGSCLSAEYLEISEGSKNKIYCGYKLPTRYQSTASNVTIRFITDKHINYMGFRLLFSTSRKVLADSICPTRYIKKDMSGSFSSPNYPNLYTNNEQCRLTVSVPDNYMMNVWFTAFHLQRSLVCSNDYLLIKDENGGWKMCGGGENKIPKRMKFVGNTVRMEFKSDSSVGQRGFLLHYNMTRLREGQCVCTQGLEYISINNFKSKIRRNNNVIKFLFKTSRPNGLIMFSKGRLRDYIYIGISNGRLFYQADLGTGSGRVISPGRSLNDNKWHKVQITRQDKIITIAVDDRFKGYASTRGPFNRLDIPDSIGFFLGAPSSIKGLVGNFVGCIRDLQVDELESITNAFAGKPFHHTFGRERFRKC</sequence>
<dbReference type="SUPFAM" id="SSF49854">
    <property type="entry name" value="Spermadhesin, CUB domain"/>
    <property type="match status" value="2"/>
</dbReference>
<name>A0A6P8HU22_ACTTE</name>
<evidence type="ECO:0000256" key="2">
    <source>
        <dbReference type="ARBA" id="ARBA00023157"/>
    </source>
</evidence>
<keyword evidence="7" id="KW-1185">Reference proteome</keyword>
<dbReference type="Pfam" id="PF00431">
    <property type="entry name" value="CUB"/>
    <property type="match status" value="2"/>
</dbReference>
<protein>
    <submittedName>
        <fullName evidence="8">Dorsal-ventral patterning tolloid-like protein 1</fullName>
    </submittedName>
</protein>
<accession>A0A6P8HU22</accession>
<feature type="disulfide bond" evidence="3">
    <location>
        <begin position="27"/>
        <end position="54"/>
    </location>
</feature>
<proteinExistence type="predicted"/>
<dbReference type="InterPro" id="IPR013320">
    <property type="entry name" value="ConA-like_dom_sf"/>
</dbReference>
<dbReference type="KEGG" id="aten:116292971"/>
<dbReference type="FunFam" id="2.60.120.290:FF:000005">
    <property type="entry name" value="Procollagen C-endopeptidase enhancer 1"/>
    <property type="match status" value="1"/>
</dbReference>
<keyword evidence="1" id="KW-0677">Repeat</keyword>
<evidence type="ECO:0000259" key="6">
    <source>
        <dbReference type="PROSITE" id="PS50025"/>
    </source>
</evidence>
<gene>
    <name evidence="8" type="primary">LOC116292971</name>
</gene>
<dbReference type="SUPFAM" id="SSF49899">
    <property type="entry name" value="Concanavalin A-like lectins/glucanases"/>
    <property type="match status" value="1"/>
</dbReference>
<dbReference type="InParanoid" id="A0A6P8HU22"/>
<dbReference type="CDD" id="cd00110">
    <property type="entry name" value="LamG"/>
    <property type="match status" value="1"/>
</dbReference>
<reference evidence="8" key="1">
    <citation type="submission" date="2025-08" db="UniProtKB">
        <authorList>
            <consortium name="RefSeq"/>
        </authorList>
    </citation>
    <scope>IDENTIFICATION</scope>
    <source>
        <tissue evidence="8">Tentacle</tissue>
    </source>
</reference>
<comment type="caution">
    <text evidence="4">Lacks conserved residue(s) required for the propagation of feature annotation.</text>
</comment>
<dbReference type="Pfam" id="PF02210">
    <property type="entry name" value="Laminin_G_2"/>
    <property type="match status" value="1"/>
</dbReference>
<evidence type="ECO:0000256" key="3">
    <source>
        <dbReference type="PROSITE-ProRule" id="PRU00059"/>
    </source>
</evidence>
<dbReference type="PANTHER" id="PTHR24251">
    <property type="entry name" value="OVOCHYMASE-RELATED"/>
    <property type="match status" value="1"/>
</dbReference>
<dbReference type="Proteomes" id="UP000515163">
    <property type="component" value="Unplaced"/>
</dbReference>
<dbReference type="SMART" id="SM00282">
    <property type="entry name" value="LamG"/>
    <property type="match status" value="1"/>
</dbReference>
<dbReference type="SMART" id="SM00042">
    <property type="entry name" value="CUB"/>
    <property type="match status" value="2"/>
</dbReference>
<dbReference type="RefSeq" id="XP_031556205.1">
    <property type="nucleotide sequence ID" value="XM_031700345.1"/>
</dbReference>
<dbReference type="GeneID" id="116292971"/>
<evidence type="ECO:0000256" key="4">
    <source>
        <dbReference type="PROSITE-ProRule" id="PRU00122"/>
    </source>
</evidence>
<dbReference type="InterPro" id="IPR035914">
    <property type="entry name" value="Sperma_CUB_dom_sf"/>
</dbReference>
<feature type="disulfide bond" evidence="3">
    <location>
        <begin position="204"/>
        <end position="221"/>
    </location>
</feature>
<keyword evidence="2 3" id="KW-1015">Disulfide bond</keyword>
<evidence type="ECO:0000259" key="5">
    <source>
        <dbReference type="PROSITE" id="PS01180"/>
    </source>
</evidence>
<dbReference type="PANTHER" id="PTHR24251:SF50">
    <property type="entry name" value="ATTRACTIN-LIKE 1A"/>
    <property type="match status" value="1"/>
</dbReference>
<dbReference type="PROSITE" id="PS01180">
    <property type="entry name" value="CUB"/>
    <property type="match status" value="2"/>
</dbReference>
<dbReference type="AlphaFoldDB" id="A0A6P8HU22"/>
<evidence type="ECO:0000313" key="8">
    <source>
        <dbReference type="RefSeq" id="XP_031556205.1"/>
    </source>
</evidence>
<dbReference type="Gene3D" id="2.60.120.290">
    <property type="entry name" value="Spermadhesin, CUB domain"/>
    <property type="match status" value="2"/>
</dbReference>
<dbReference type="CDD" id="cd00041">
    <property type="entry name" value="CUB"/>
    <property type="match status" value="2"/>
</dbReference>